<keyword evidence="7" id="KW-1185">Reference proteome</keyword>
<evidence type="ECO:0000256" key="1">
    <source>
        <dbReference type="ARBA" id="ARBA00022499"/>
    </source>
</evidence>
<dbReference type="KEGG" id="bbel:109465918"/>
<dbReference type="GeneID" id="109465918"/>
<dbReference type="AlphaFoldDB" id="A0A6P4Y3F3"/>
<dbReference type="GO" id="GO:0009898">
    <property type="term" value="C:cytoplasmic side of plasma membrane"/>
    <property type="evidence" value="ECO:0007669"/>
    <property type="project" value="TreeGrafter"/>
</dbReference>
<dbReference type="InterPro" id="IPR049342">
    <property type="entry name" value="TRAF1-6_MATH_dom"/>
</dbReference>
<feature type="domain" description="MATH" evidence="6">
    <location>
        <begin position="149"/>
        <end position="297"/>
    </location>
</feature>
<keyword evidence="1" id="KW-1017">Isopeptide bond</keyword>
<keyword evidence="2" id="KW-0053">Apoptosis</keyword>
<accession>A0A6P4Y3F3</accession>
<evidence type="ECO:0000256" key="3">
    <source>
        <dbReference type="ARBA" id="ARBA00022843"/>
    </source>
</evidence>
<reference evidence="8" key="1">
    <citation type="submission" date="2025-08" db="UniProtKB">
        <authorList>
            <consortium name="RefSeq"/>
        </authorList>
    </citation>
    <scope>IDENTIFICATION</scope>
    <source>
        <tissue evidence="8">Gonad</tissue>
    </source>
</reference>
<gene>
    <name evidence="8" type="primary">LOC109465918</name>
</gene>
<protein>
    <submittedName>
        <fullName evidence="8">TNF receptor-associated factor 1-like</fullName>
    </submittedName>
</protein>
<dbReference type="PANTHER" id="PTHR10131:SF138">
    <property type="entry name" value="RE66324P"/>
    <property type="match status" value="1"/>
</dbReference>
<keyword evidence="3" id="KW-0832">Ubl conjugation</keyword>
<dbReference type="GO" id="GO:0043122">
    <property type="term" value="P:regulation of canonical NF-kappaB signal transduction"/>
    <property type="evidence" value="ECO:0007669"/>
    <property type="project" value="TreeGrafter"/>
</dbReference>
<proteinExistence type="predicted"/>
<evidence type="ECO:0000259" key="6">
    <source>
        <dbReference type="PROSITE" id="PS50144"/>
    </source>
</evidence>
<dbReference type="PANTHER" id="PTHR10131">
    <property type="entry name" value="TNF RECEPTOR ASSOCIATED FACTOR"/>
    <property type="match status" value="1"/>
</dbReference>
<dbReference type="GO" id="GO:0006915">
    <property type="term" value="P:apoptotic process"/>
    <property type="evidence" value="ECO:0007669"/>
    <property type="project" value="UniProtKB-KW"/>
</dbReference>
<evidence type="ECO:0000256" key="2">
    <source>
        <dbReference type="ARBA" id="ARBA00022703"/>
    </source>
</evidence>
<dbReference type="SUPFAM" id="SSF49599">
    <property type="entry name" value="TRAF domain-like"/>
    <property type="match status" value="1"/>
</dbReference>
<dbReference type="GO" id="GO:0005164">
    <property type="term" value="F:tumor necrosis factor receptor binding"/>
    <property type="evidence" value="ECO:0007669"/>
    <property type="project" value="TreeGrafter"/>
</dbReference>
<dbReference type="OrthoDB" id="6499288at2759"/>
<feature type="coiled-coil region" evidence="5">
    <location>
        <begin position="92"/>
        <end position="139"/>
    </location>
</feature>
<evidence type="ECO:0000256" key="4">
    <source>
        <dbReference type="ARBA" id="ARBA00023054"/>
    </source>
</evidence>
<keyword evidence="4 5" id="KW-0175">Coiled coil</keyword>
<evidence type="ECO:0000313" key="8">
    <source>
        <dbReference type="RefSeq" id="XP_019618963.1"/>
    </source>
</evidence>
<dbReference type="Proteomes" id="UP000515135">
    <property type="component" value="Unplaced"/>
</dbReference>
<dbReference type="RefSeq" id="XP_019618963.1">
    <property type="nucleotide sequence ID" value="XM_019763404.1"/>
</dbReference>
<dbReference type="FunFam" id="2.60.210.10:FF:000001">
    <property type="entry name" value="TNF receptor-associated factor"/>
    <property type="match status" value="1"/>
</dbReference>
<dbReference type="InterPro" id="IPR008974">
    <property type="entry name" value="TRAF-like"/>
</dbReference>
<dbReference type="Gene3D" id="2.60.210.10">
    <property type="entry name" value="Apoptosis, Tumor Necrosis Factor Receptor Associated Protein 2, Chain A"/>
    <property type="match status" value="1"/>
</dbReference>
<dbReference type="Pfam" id="PF21355">
    <property type="entry name" value="TRAF-mep_MATH"/>
    <property type="match status" value="1"/>
</dbReference>
<evidence type="ECO:0000313" key="7">
    <source>
        <dbReference type="Proteomes" id="UP000515135"/>
    </source>
</evidence>
<sequence>MERFGRERAGRRAEGNGADLLGDWIGELLLAVQQLSDRVGALEARESGIAGLRPQIDGIERIIKEILMGGTADMETRMDLAEQAVWSAFDEVERLNHEVEWMEEEINNKARIAGLQSLIQALEMKIAEQDARLAQQAIRLKILEDTSYNGELLWKISGMAQKRHDAIIGKITAIDSVYFFTSRTGYKMRAQVYLNGYGRGEDTHISVFFVMMKGEYDAILPWPFRQKVTFALLDQERQEDVTDSFHAGAYPTSPSFARPGGEENLPCGTPDFVPLEQVYNSGRAYVRDDTMFLKITVGTAGLI</sequence>
<dbReference type="InterPro" id="IPR002083">
    <property type="entry name" value="MATH/TRAF_dom"/>
</dbReference>
<dbReference type="PROSITE" id="PS50144">
    <property type="entry name" value="MATH"/>
    <property type="match status" value="1"/>
</dbReference>
<name>A0A6P4Y3F3_BRABE</name>
<organism evidence="7 8">
    <name type="scientific">Branchiostoma belcheri</name>
    <name type="common">Amphioxus</name>
    <dbReference type="NCBI Taxonomy" id="7741"/>
    <lineage>
        <taxon>Eukaryota</taxon>
        <taxon>Metazoa</taxon>
        <taxon>Chordata</taxon>
        <taxon>Cephalochordata</taxon>
        <taxon>Leptocardii</taxon>
        <taxon>Amphioxiformes</taxon>
        <taxon>Branchiostomatidae</taxon>
        <taxon>Branchiostoma</taxon>
    </lineage>
</organism>
<evidence type="ECO:0000256" key="5">
    <source>
        <dbReference type="SAM" id="Coils"/>
    </source>
</evidence>